<dbReference type="FunFam" id="3.30.420.10:FF:000045">
    <property type="entry name" value="3'-5' exonuclease DinG"/>
    <property type="match status" value="1"/>
</dbReference>
<evidence type="ECO:0000256" key="11">
    <source>
        <dbReference type="HAMAP-Rule" id="MF_00356"/>
    </source>
</evidence>
<reference evidence="14" key="1">
    <citation type="journal article" date="2020" name="J. ISSAAS">
        <title>Lactobacilli and other gastrointestinal microbiota of Peromyscus leucopus, reservoir host for agents of Lyme disease and other zoonoses in North America.</title>
        <authorList>
            <person name="Milovic A."/>
            <person name="Bassam K."/>
            <person name="Shao H."/>
            <person name="Chatzistamou I."/>
            <person name="Tufts D.M."/>
            <person name="Diuk-Wasser M."/>
            <person name="Barbour A.G."/>
        </authorList>
    </citation>
    <scope>NUCLEOTIDE SEQUENCE</scope>
    <source>
        <strain evidence="14">LL40</strain>
    </source>
</reference>
<dbReference type="EMBL" id="MN577573">
    <property type="protein sequence ID" value="QGT51178.1"/>
    <property type="molecule type" value="Genomic_DNA"/>
</dbReference>
<evidence type="ECO:0000259" key="13">
    <source>
        <dbReference type="SMART" id="SM00481"/>
    </source>
</evidence>
<feature type="domain" description="Polymerase/histidinol phosphatase N-terminal" evidence="13">
    <location>
        <begin position="293"/>
        <end position="365"/>
    </location>
</feature>
<dbReference type="CDD" id="cd07435">
    <property type="entry name" value="PHP_PolIIIA_POLC"/>
    <property type="match status" value="1"/>
</dbReference>
<dbReference type="Gene3D" id="1.10.150.870">
    <property type="match status" value="1"/>
</dbReference>
<dbReference type="Pfam" id="PF02811">
    <property type="entry name" value="PHP"/>
    <property type="match status" value="1"/>
</dbReference>
<protein>
    <recommendedName>
        <fullName evidence="11">DNA polymerase III PolC-type</fullName>
        <shortName evidence="11">PolIII</shortName>
        <ecNumber evidence="11">2.7.7.7</ecNumber>
    </recommendedName>
</protein>
<keyword evidence="8 11" id="KW-0269">Exonuclease</keyword>
<dbReference type="PANTHER" id="PTHR32294:SF5">
    <property type="entry name" value="DNA POLYMERASE III POLC-TYPE"/>
    <property type="match status" value="1"/>
</dbReference>
<evidence type="ECO:0000259" key="12">
    <source>
        <dbReference type="SMART" id="SM00479"/>
    </source>
</evidence>
<evidence type="ECO:0000256" key="2">
    <source>
        <dbReference type="ARBA" id="ARBA00022490"/>
    </source>
</evidence>
<dbReference type="InterPro" id="IPR004013">
    <property type="entry name" value="PHP_dom"/>
</dbReference>
<dbReference type="InterPro" id="IPR044923">
    <property type="entry name" value="PolC_middle_finger_sf"/>
</dbReference>
<dbReference type="Gene3D" id="3.20.20.140">
    <property type="entry name" value="Metal-dependent hydrolases"/>
    <property type="match status" value="2"/>
</dbReference>
<dbReference type="InterPro" id="IPR040982">
    <property type="entry name" value="DNA_pol3_finger"/>
</dbReference>
<keyword evidence="7 11" id="KW-0378">Hydrolase</keyword>
<evidence type="ECO:0000256" key="7">
    <source>
        <dbReference type="ARBA" id="ARBA00022801"/>
    </source>
</evidence>
<dbReference type="InterPro" id="IPR012337">
    <property type="entry name" value="RNaseH-like_sf"/>
</dbReference>
<dbReference type="Gene3D" id="1.20.5.140">
    <property type="match status" value="1"/>
</dbReference>
<dbReference type="GO" id="GO:0003887">
    <property type="term" value="F:DNA-directed DNA polymerase activity"/>
    <property type="evidence" value="ECO:0007669"/>
    <property type="project" value="UniProtKB-UniRule"/>
</dbReference>
<evidence type="ECO:0000256" key="3">
    <source>
        <dbReference type="ARBA" id="ARBA00022679"/>
    </source>
</evidence>
<dbReference type="NCBIfam" id="TIGR00573">
    <property type="entry name" value="dnaq"/>
    <property type="match status" value="1"/>
</dbReference>
<dbReference type="GO" id="GO:0003677">
    <property type="term" value="F:DNA binding"/>
    <property type="evidence" value="ECO:0007669"/>
    <property type="project" value="UniProtKB-UniRule"/>
</dbReference>
<dbReference type="InterPro" id="IPR036397">
    <property type="entry name" value="RNaseH_sf"/>
</dbReference>
<dbReference type="InterPro" id="IPR004805">
    <property type="entry name" value="DnaE2/DnaE/PolC"/>
</dbReference>
<dbReference type="InterPro" id="IPR029460">
    <property type="entry name" value="DNAPol_HHH"/>
</dbReference>
<dbReference type="Gene3D" id="6.10.140.1510">
    <property type="match status" value="1"/>
</dbReference>
<dbReference type="GO" id="GO:0006261">
    <property type="term" value="P:DNA-templated DNA replication"/>
    <property type="evidence" value="ECO:0007669"/>
    <property type="project" value="UniProtKB-UniRule"/>
</dbReference>
<organism evidence="14">
    <name type="scientific">uncultured Bacillota bacterium</name>
    <dbReference type="NCBI Taxonomy" id="344338"/>
    <lineage>
        <taxon>Bacteria</taxon>
        <taxon>Bacillati</taxon>
        <taxon>Bacillota</taxon>
        <taxon>environmental samples</taxon>
    </lineage>
</organism>
<dbReference type="Gene3D" id="1.10.150.700">
    <property type="entry name" value="PolC, middle finger domain"/>
    <property type="match status" value="1"/>
</dbReference>
<dbReference type="SMART" id="SM00479">
    <property type="entry name" value="EXOIII"/>
    <property type="match status" value="1"/>
</dbReference>
<dbReference type="InterPro" id="IPR006054">
    <property type="entry name" value="DnaQ"/>
</dbReference>
<comment type="catalytic activity">
    <reaction evidence="10 11">
        <text>DNA(n) + a 2'-deoxyribonucleoside 5'-triphosphate = DNA(n+1) + diphosphate</text>
        <dbReference type="Rhea" id="RHEA:22508"/>
        <dbReference type="Rhea" id="RHEA-COMP:17339"/>
        <dbReference type="Rhea" id="RHEA-COMP:17340"/>
        <dbReference type="ChEBI" id="CHEBI:33019"/>
        <dbReference type="ChEBI" id="CHEBI:61560"/>
        <dbReference type="ChEBI" id="CHEBI:173112"/>
        <dbReference type="EC" id="2.7.7.7"/>
    </reaction>
</comment>
<evidence type="ECO:0000256" key="6">
    <source>
        <dbReference type="ARBA" id="ARBA00022722"/>
    </source>
</evidence>
<keyword evidence="9 11" id="KW-0239">DNA-directed DNA polymerase</keyword>
<name>A0A650EPL2_9FIRM</name>
<dbReference type="NCBIfam" id="TIGR01405">
    <property type="entry name" value="polC_Gram_pos"/>
    <property type="match status" value="1"/>
</dbReference>
<dbReference type="SUPFAM" id="SSF53098">
    <property type="entry name" value="Ribonuclease H-like"/>
    <property type="match status" value="1"/>
</dbReference>
<dbReference type="InterPro" id="IPR003141">
    <property type="entry name" value="Pol/His_phosphatase_N"/>
</dbReference>
<dbReference type="InterPro" id="IPR006308">
    <property type="entry name" value="Pol_III_a_PolC-type_gram_pos"/>
</dbReference>
<comment type="similarity">
    <text evidence="11">Belongs to the DNA polymerase type-C family. PolC subfamily.</text>
</comment>
<dbReference type="InterPro" id="IPR012340">
    <property type="entry name" value="NA-bd_OB-fold"/>
</dbReference>
<dbReference type="NCBIfam" id="NF001688">
    <property type="entry name" value="PRK00448.1"/>
    <property type="match status" value="1"/>
</dbReference>
<dbReference type="CDD" id="cd06127">
    <property type="entry name" value="DEDDh"/>
    <property type="match status" value="1"/>
</dbReference>
<evidence type="ECO:0000256" key="8">
    <source>
        <dbReference type="ARBA" id="ARBA00022839"/>
    </source>
</evidence>
<dbReference type="InterPro" id="IPR013520">
    <property type="entry name" value="Ribonucl_H"/>
</dbReference>
<dbReference type="SMART" id="SM00481">
    <property type="entry name" value="POLIIIAc"/>
    <property type="match status" value="1"/>
</dbReference>
<keyword evidence="2 11" id="KW-0963">Cytoplasm</keyword>
<evidence type="ECO:0000256" key="9">
    <source>
        <dbReference type="ARBA" id="ARBA00022932"/>
    </source>
</evidence>
<keyword evidence="4 11" id="KW-0548">Nucleotidyltransferase</keyword>
<evidence type="ECO:0000256" key="10">
    <source>
        <dbReference type="ARBA" id="ARBA00049244"/>
    </source>
</evidence>
<evidence type="ECO:0000313" key="14">
    <source>
        <dbReference type="EMBL" id="QGT51178.1"/>
    </source>
</evidence>
<dbReference type="GO" id="GO:0008408">
    <property type="term" value="F:3'-5' exonuclease activity"/>
    <property type="evidence" value="ECO:0007669"/>
    <property type="project" value="UniProtKB-UniRule"/>
</dbReference>
<dbReference type="Pfam" id="PF00929">
    <property type="entry name" value="RNase_T"/>
    <property type="match status" value="1"/>
</dbReference>
<keyword evidence="6 11" id="KW-0540">Nuclease</keyword>
<dbReference type="HAMAP" id="MF_00356">
    <property type="entry name" value="DNApol_PolC"/>
    <property type="match status" value="1"/>
</dbReference>
<dbReference type="Gene3D" id="3.30.420.10">
    <property type="entry name" value="Ribonuclease H-like superfamily/Ribonuclease H"/>
    <property type="match status" value="1"/>
</dbReference>
<keyword evidence="5 11" id="KW-0235">DNA replication</keyword>
<evidence type="ECO:0000256" key="5">
    <source>
        <dbReference type="ARBA" id="ARBA00022705"/>
    </source>
</evidence>
<dbReference type="Pfam" id="PF14579">
    <property type="entry name" value="HHH_6"/>
    <property type="match status" value="1"/>
</dbReference>
<dbReference type="InterPro" id="IPR011708">
    <property type="entry name" value="DNA_pol3_alpha_NTPase_dom"/>
</dbReference>
<feature type="domain" description="Exonuclease" evidence="12">
    <location>
        <begin position="382"/>
        <end position="547"/>
    </location>
</feature>
<keyword evidence="3 11" id="KW-0808">Transferase</keyword>
<evidence type="ECO:0000256" key="4">
    <source>
        <dbReference type="ARBA" id="ARBA00022695"/>
    </source>
</evidence>
<dbReference type="Pfam" id="PF17657">
    <property type="entry name" value="DNA_pol3_finger"/>
    <property type="match status" value="1"/>
</dbReference>
<dbReference type="Gene3D" id="3.30.1900.20">
    <property type="match status" value="2"/>
</dbReference>
<evidence type="ECO:0000256" key="1">
    <source>
        <dbReference type="ARBA" id="ARBA00003452"/>
    </source>
</evidence>
<gene>
    <name evidence="11 14" type="primary">polC</name>
    <name evidence="14" type="ORF">Firmicute1046_2540</name>
</gene>
<dbReference type="EC" id="2.7.7.7" evidence="11"/>
<comment type="function">
    <text evidence="1 11">Required for replicative DNA synthesis. This DNA polymerase also exhibits 3' to 5' exonuclease activity.</text>
</comment>
<dbReference type="Gene3D" id="2.40.50.140">
    <property type="entry name" value="Nucleic acid-binding proteins"/>
    <property type="match status" value="1"/>
</dbReference>
<comment type="subcellular location">
    <subcellularLocation>
        <location evidence="11">Cytoplasm</location>
    </subcellularLocation>
</comment>
<dbReference type="Pfam" id="PF07733">
    <property type="entry name" value="DNA_pol3_alpha"/>
    <property type="match status" value="1"/>
</dbReference>
<sequence length="1405" mass="157992">MANSVLDVFDKMTVVEDFARSLERAEILNCQVNMENKTIDVVLRAPELLSKEDLFSFADGVKHTYGLKAFEIETRYDKSVFSPAYCADVLRTVIYRHPSLRAFLSEAQLELKDGELRLSGVKGNPSVVEQESMEREVSLIIREETELEFQTKVNFENCTEEEFAKRVRPLEEQALKKAAEIHVTPIRDLREGKGMSVIEGRVLFGCEEREIRGGRRLITFDLADEDWGVSCKAMGRKDELSAMSPLIKQGNRLRVFGTYATDDFTQKRIFQAKKAVKLDALPIRQDCAEEKRVELHLHTKMSAMDGITSATDLINRAAEWGHSAIAITDHGVAQAFPEAHAAAGKIRKSGKEFKVIYGMEGYLVDDEVSAVRSAAAEGISGTYVVFDIETTGLSAETDMITEFGAVLVENGVVKDTFAQLVNPQRPIPPKITELTGISDAMVADKPTIEEVLPKFLEFCADHTVVAHNAKFDTGFVRVLAARQNLPFENKILDTLAISRELYPDVRSHKLDVIAKRLDISLDNHHRAVDDATATALIFIKFMKMIAEREQEQEGVPADKIDVSTNPELIKQPYYHIILLVKDYVGLKNLYRLISKSNIDYFYKKPRIPKSVLRNFREGILLGSACESGELFRAIAEHQPAHVVEKIADFYDYLEIQPIGNNEFMVRSGDVADDEGLRELNRRIVELGDKLGKQVVATCDVHFMDPEDEVYRRVLNGSQGFRDADFQAPLYFRTTDEMLEEFSYLGKEKAYELVVTNPNAIAAQIEEIQPVKDGSYPPSIENCEQDLADMCRAKAHEIYGDNLPKIVEERMERELDCILKYGYSVMYMIAHKLVKKSNEAGYLVGSRGSVGSSFVAFLSGITEVNALCPHYICSKCKHSEFFDNGEYQVGMDMPDKVCPECGEPLKKDGLTIPFETFLGFKGDKVPDIDLNFSGEYQATAHKYVGELFGEEFVFKAGTIGTIADKTAMGLARKYYELKEMIVPEAEIKRVAEGMIDVKRTTGQHPGGIIVCPKTMDIHDFCPIQHPADKKESGVVTTHFDFHSIHDNLLKLDILGHDDPSTIRMLEDLTGLDATTIPMDDKKTMSIFSSTEAIGVTPKQIDSEVGTFGVPEFGTSFVRGMLVDTKPTTFFELLIISGLSHGTDVWLNNAQDLIKEGTATLSEVIGLRDDIMVYLIHKGLEPGTAFKIMEFVRKGRAAKEGMPEEFEQPMKENNVPQWYIDSCKKIKYMFPKAHAAAYVMMAFRVAYFKVYYPTEFYIAYYTVRADLFDAEIMAQGKERLLKEMDMLDHKPEKLTANEKSLYTIMELCREQYERGIEFLPVDLYKSDAYKFQKVGNAILPPLNAFAGIARAAADSIVEARQNGPFLSQEDLKQRAKLNKSVIETLKENGCLDSLSESNQVSLFDLGM</sequence>
<accession>A0A650EPL2</accession>
<dbReference type="PANTHER" id="PTHR32294">
    <property type="entry name" value="DNA POLYMERASE III SUBUNIT ALPHA"/>
    <property type="match status" value="1"/>
</dbReference>
<proteinExistence type="inferred from homology"/>
<dbReference type="SUPFAM" id="SSF160975">
    <property type="entry name" value="AF1531-like"/>
    <property type="match status" value="1"/>
</dbReference>
<dbReference type="GO" id="GO:0005737">
    <property type="term" value="C:cytoplasm"/>
    <property type="evidence" value="ECO:0007669"/>
    <property type="project" value="UniProtKB-SubCell"/>
</dbReference>